<reference evidence="2" key="2">
    <citation type="submission" date="2023-06" db="EMBL/GenBank/DDBJ databases">
        <authorList>
            <person name="Ma L."/>
            <person name="Liu K.-W."/>
            <person name="Li Z."/>
            <person name="Hsiao Y.-Y."/>
            <person name="Qi Y."/>
            <person name="Fu T."/>
            <person name="Tang G."/>
            <person name="Zhang D."/>
            <person name="Sun W.-H."/>
            <person name="Liu D.-K."/>
            <person name="Li Y."/>
            <person name="Chen G.-Z."/>
            <person name="Liu X.-D."/>
            <person name="Liao X.-Y."/>
            <person name="Jiang Y.-T."/>
            <person name="Yu X."/>
            <person name="Hao Y."/>
            <person name="Huang J."/>
            <person name="Zhao X.-W."/>
            <person name="Ke S."/>
            <person name="Chen Y.-Y."/>
            <person name="Wu W.-L."/>
            <person name="Hsu J.-L."/>
            <person name="Lin Y.-F."/>
            <person name="Huang M.-D."/>
            <person name="Li C.-Y."/>
            <person name="Huang L."/>
            <person name="Wang Z.-W."/>
            <person name="Zhao X."/>
            <person name="Zhong W.-Y."/>
            <person name="Peng D.-H."/>
            <person name="Ahmad S."/>
            <person name="Lan S."/>
            <person name="Zhang J.-S."/>
            <person name="Tsai W.-C."/>
            <person name="Van De Peer Y."/>
            <person name="Liu Z.-J."/>
        </authorList>
    </citation>
    <scope>NUCLEOTIDE SEQUENCE</scope>
    <source>
        <strain evidence="2">CP</strain>
        <tissue evidence="2">Leaves</tissue>
    </source>
</reference>
<sequence>MVTTKLQRASNVEDIQDDDDSVGDSDDLKVNPVHPQPVEMVENSQDKQTTDAVCGKDSQKTFVQDFNRCEVEDEGSSKRIRKGKSPSTILVSDGIEYGVGGRKKGSSCSLKRKRNNKEDDALTEINGQA</sequence>
<proteinExistence type="predicted"/>
<dbReference type="AlphaFoldDB" id="A0AAV9FAX3"/>
<evidence type="ECO:0000313" key="3">
    <source>
        <dbReference type="Proteomes" id="UP001180020"/>
    </source>
</evidence>
<feature type="compositionally biased region" description="Polar residues" evidence="1">
    <location>
        <begin position="1"/>
        <end position="10"/>
    </location>
</feature>
<accession>A0AAV9FAX3</accession>
<organism evidence="2 3">
    <name type="scientific">Acorus calamus</name>
    <name type="common">Sweet flag</name>
    <dbReference type="NCBI Taxonomy" id="4465"/>
    <lineage>
        <taxon>Eukaryota</taxon>
        <taxon>Viridiplantae</taxon>
        <taxon>Streptophyta</taxon>
        <taxon>Embryophyta</taxon>
        <taxon>Tracheophyta</taxon>
        <taxon>Spermatophyta</taxon>
        <taxon>Magnoliopsida</taxon>
        <taxon>Liliopsida</taxon>
        <taxon>Acoraceae</taxon>
        <taxon>Acorus</taxon>
    </lineage>
</organism>
<protein>
    <submittedName>
        <fullName evidence="2">Uncharacterized protein</fullName>
    </submittedName>
</protein>
<gene>
    <name evidence="2" type="ORF">QJS10_CPA02g00846</name>
</gene>
<dbReference type="Proteomes" id="UP001180020">
    <property type="component" value="Unassembled WGS sequence"/>
</dbReference>
<comment type="caution">
    <text evidence="2">The sequence shown here is derived from an EMBL/GenBank/DDBJ whole genome shotgun (WGS) entry which is preliminary data.</text>
</comment>
<feature type="region of interest" description="Disordered" evidence="1">
    <location>
        <begin position="100"/>
        <end position="129"/>
    </location>
</feature>
<reference evidence="2" key="1">
    <citation type="journal article" date="2023" name="Nat. Commun.">
        <title>Diploid and tetraploid genomes of Acorus and the evolution of monocots.</title>
        <authorList>
            <person name="Ma L."/>
            <person name="Liu K.W."/>
            <person name="Li Z."/>
            <person name="Hsiao Y.Y."/>
            <person name="Qi Y."/>
            <person name="Fu T."/>
            <person name="Tang G.D."/>
            <person name="Zhang D."/>
            <person name="Sun W.H."/>
            <person name="Liu D.K."/>
            <person name="Li Y."/>
            <person name="Chen G.Z."/>
            <person name="Liu X.D."/>
            <person name="Liao X.Y."/>
            <person name="Jiang Y.T."/>
            <person name="Yu X."/>
            <person name="Hao Y."/>
            <person name="Huang J."/>
            <person name="Zhao X.W."/>
            <person name="Ke S."/>
            <person name="Chen Y.Y."/>
            <person name="Wu W.L."/>
            <person name="Hsu J.L."/>
            <person name="Lin Y.F."/>
            <person name="Huang M.D."/>
            <person name="Li C.Y."/>
            <person name="Huang L."/>
            <person name="Wang Z.W."/>
            <person name="Zhao X."/>
            <person name="Zhong W.Y."/>
            <person name="Peng D.H."/>
            <person name="Ahmad S."/>
            <person name="Lan S."/>
            <person name="Zhang J.S."/>
            <person name="Tsai W.C."/>
            <person name="Van de Peer Y."/>
            <person name="Liu Z.J."/>
        </authorList>
    </citation>
    <scope>NUCLEOTIDE SEQUENCE</scope>
    <source>
        <strain evidence="2">CP</strain>
    </source>
</reference>
<feature type="compositionally biased region" description="Acidic residues" evidence="1">
    <location>
        <begin position="14"/>
        <end position="25"/>
    </location>
</feature>
<dbReference type="EMBL" id="JAUJYO010000002">
    <property type="protein sequence ID" value="KAK1323165.1"/>
    <property type="molecule type" value="Genomic_DNA"/>
</dbReference>
<feature type="compositionally biased region" description="Basic residues" evidence="1">
    <location>
        <begin position="101"/>
        <end position="115"/>
    </location>
</feature>
<feature type="region of interest" description="Disordered" evidence="1">
    <location>
        <begin position="1"/>
        <end position="54"/>
    </location>
</feature>
<name>A0AAV9FAX3_ACOCL</name>
<evidence type="ECO:0000313" key="2">
    <source>
        <dbReference type="EMBL" id="KAK1323165.1"/>
    </source>
</evidence>
<keyword evidence="3" id="KW-1185">Reference proteome</keyword>
<evidence type="ECO:0000256" key="1">
    <source>
        <dbReference type="SAM" id="MobiDB-lite"/>
    </source>
</evidence>